<keyword evidence="3" id="KW-1185">Reference proteome</keyword>
<evidence type="ECO:0000313" key="2">
    <source>
        <dbReference type="EMBL" id="KAF4415777.1"/>
    </source>
</evidence>
<gene>
    <name evidence="2" type="ORF">FACUT_13127</name>
</gene>
<evidence type="ECO:0000259" key="1">
    <source>
        <dbReference type="Pfam" id="PF22848"/>
    </source>
</evidence>
<proteinExistence type="predicted"/>
<comment type="caution">
    <text evidence="2">The sequence shown here is derived from an EMBL/GenBank/DDBJ whole genome shotgun (WGS) entry which is preliminary data.</text>
</comment>
<dbReference type="PANTHER" id="PTHR31776:SF0">
    <property type="entry name" value="ALPHA-L-ARABINOFURANOSIDASE 1"/>
    <property type="match status" value="1"/>
</dbReference>
<dbReference type="InterPro" id="IPR051563">
    <property type="entry name" value="Glycosyl_Hydrolase_51"/>
</dbReference>
<dbReference type="PANTHER" id="PTHR31776">
    <property type="entry name" value="ALPHA-L-ARABINOFURANOSIDASE 1"/>
    <property type="match status" value="1"/>
</dbReference>
<dbReference type="AlphaFoldDB" id="A0A8H4J9U5"/>
<evidence type="ECO:0000313" key="3">
    <source>
        <dbReference type="Proteomes" id="UP000536711"/>
    </source>
</evidence>
<dbReference type="Pfam" id="PF22848">
    <property type="entry name" value="ASD1_dom"/>
    <property type="match status" value="1"/>
</dbReference>
<dbReference type="InterPro" id="IPR055235">
    <property type="entry name" value="ASD1_cat"/>
</dbReference>
<reference evidence="2 3" key="1">
    <citation type="submission" date="2020-01" db="EMBL/GenBank/DDBJ databases">
        <title>Identification and distribution of gene clusters putatively required for synthesis of sphingolipid metabolism inhibitors in phylogenetically diverse species of the filamentous fungus Fusarium.</title>
        <authorList>
            <person name="Kim H.-S."/>
            <person name="Busman M."/>
            <person name="Brown D.W."/>
            <person name="Divon H."/>
            <person name="Uhlig S."/>
            <person name="Proctor R.H."/>
        </authorList>
    </citation>
    <scope>NUCLEOTIDE SEQUENCE [LARGE SCALE GENOMIC DNA]</scope>
    <source>
        <strain evidence="2 3">NRRL 13308</strain>
    </source>
</reference>
<protein>
    <submittedName>
        <fullName evidence="2">Alpha-N-arabinofuranosidase A</fullName>
    </submittedName>
</protein>
<name>A0A8H4J9U5_9HYPO</name>
<dbReference type="GO" id="GO:0046556">
    <property type="term" value="F:alpha-L-arabinofuranosidase activity"/>
    <property type="evidence" value="ECO:0007669"/>
    <property type="project" value="TreeGrafter"/>
</dbReference>
<dbReference type="Proteomes" id="UP000536711">
    <property type="component" value="Unassembled WGS sequence"/>
</dbReference>
<organism evidence="2 3">
    <name type="scientific">Fusarium acutatum</name>
    <dbReference type="NCBI Taxonomy" id="78861"/>
    <lineage>
        <taxon>Eukaryota</taxon>
        <taxon>Fungi</taxon>
        <taxon>Dikarya</taxon>
        <taxon>Ascomycota</taxon>
        <taxon>Pezizomycotina</taxon>
        <taxon>Sordariomycetes</taxon>
        <taxon>Hypocreomycetidae</taxon>
        <taxon>Hypocreales</taxon>
        <taxon>Nectriaceae</taxon>
        <taxon>Fusarium</taxon>
        <taxon>Fusarium fujikuroi species complex</taxon>
    </lineage>
</organism>
<dbReference type="Gene3D" id="3.20.20.80">
    <property type="entry name" value="Glycosidases"/>
    <property type="match status" value="1"/>
</dbReference>
<dbReference type="SUPFAM" id="SSF51445">
    <property type="entry name" value="(Trans)glycosidases"/>
    <property type="match status" value="1"/>
</dbReference>
<sequence>MTRARRDAYKKLCPWTPNTLYEDIYHSGDGGLYGELIRNHAFQGSSSNGAASLTRNTGYWHPVGGVNLTIDTSSPGLSSSLPYQMRMDIPAGPTGTVGFYNDGFWGFNVDATKRYIASLYMRGNYSGSVDCYFQSTTSGKKLAESSFTVSQVASQGWKQSYSPTFMPSVSATNPNNTFYFTFNGTQLDGKSLYFNLFSVFKQTYKNRYNGVLEYLAEALNNLGASWIRLPGGNNMEGLRSPYYWQWNQTIGDLTSRPGRLGTWGDINTDGFGILEQMQMAQDLNLTVVLGVWAGLYLDGETV</sequence>
<dbReference type="EMBL" id="JAADJF010000514">
    <property type="protein sequence ID" value="KAF4415777.1"/>
    <property type="molecule type" value="Genomic_DNA"/>
</dbReference>
<accession>A0A8H4J9U5</accession>
<dbReference type="InterPro" id="IPR017853">
    <property type="entry name" value="GH"/>
</dbReference>
<feature type="domain" description="Alpha-L-arabinofuranosidase 1 catalytic" evidence="1">
    <location>
        <begin position="219"/>
        <end position="302"/>
    </location>
</feature>
<dbReference type="OrthoDB" id="406864at2759"/>